<dbReference type="InterPro" id="IPR050683">
    <property type="entry name" value="Bact_Polysacc_Export_ATP-bd"/>
</dbReference>
<dbReference type="SMART" id="SM00382">
    <property type="entry name" value="AAA"/>
    <property type="match status" value="1"/>
</dbReference>
<reference evidence="6 7" key="1">
    <citation type="submission" date="2018-05" db="EMBL/GenBank/DDBJ databases">
        <title>Spiribacter halobius sp. nov., a moderately halophilic bacterium isolated from marine solar saltern.</title>
        <authorList>
            <person name="Zheng W.-S."/>
            <person name="Lu D.-C."/>
            <person name="Du Z.-J."/>
        </authorList>
    </citation>
    <scope>NUCLEOTIDE SEQUENCE [LARGE SCALE GENOMIC DNA]</scope>
    <source>
        <strain evidence="6 7">E85</strain>
    </source>
</reference>
<dbReference type="CDD" id="cd03220">
    <property type="entry name" value="ABC_KpsT_Wzt"/>
    <property type="match status" value="1"/>
</dbReference>
<protein>
    <submittedName>
        <fullName evidence="6">Polysaccharide/polyol phosphate ABC transporter ATP-binding protein</fullName>
    </submittedName>
</protein>
<organism evidence="6 7">
    <name type="scientific">Sediminicurvatus halobius</name>
    <dbReference type="NCBI Taxonomy" id="2182432"/>
    <lineage>
        <taxon>Bacteria</taxon>
        <taxon>Pseudomonadati</taxon>
        <taxon>Pseudomonadota</taxon>
        <taxon>Gammaproteobacteria</taxon>
        <taxon>Chromatiales</taxon>
        <taxon>Ectothiorhodospiraceae</taxon>
        <taxon>Sediminicurvatus</taxon>
    </lineage>
</organism>
<dbReference type="PANTHER" id="PTHR46743:SF2">
    <property type="entry name" value="TEICHOIC ACIDS EXPORT ATP-BINDING PROTEIN TAGH"/>
    <property type="match status" value="1"/>
</dbReference>
<dbReference type="InterPro" id="IPR003593">
    <property type="entry name" value="AAA+_ATPase"/>
</dbReference>
<name>A0A2U2MY46_9GAMM</name>
<dbReference type="EMBL" id="QFFI01000028">
    <property type="protein sequence ID" value="PWG61712.1"/>
    <property type="molecule type" value="Genomic_DNA"/>
</dbReference>
<dbReference type="Gene3D" id="3.40.50.300">
    <property type="entry name" value="P-loop containing nucleotide triphosphate hydrolases"/>
    <property type="match status" value="1"/>
</dbReference>
<feature type="domain" description="ABC transporter" evidence="5">
    <location>
        <begin position="33"/>
        <end position="253"/>
    </location>
</feature>
<evidence type="ECO:0000256" key="1">
    <source>
        <dbReference type="ARBA" id="ARBA00005417"/>
    </source>
</evidence>
<dbReference type="RefSeq" id="WP_109679692.1">
    <property type="nucleotide sequence ID" value="NZ_CP086615.1"/>
</dbReference>
<gene>
    <name evidence="6" type="ORF">DEM34_15235</name>
</gene>
<evidence type="ECO:0000256" key="3">
    <source>
        <dbReference type="ARBA" id="ARBA00022741"/>
    </source>
</evidence>
<evidence type="ECO:0000256" key="2">
    <source>
        <dbReference type="ARBA" id="ARBA00022448"/>
    </source>
</evidence>
<evidence type="ECO:0000256" key="4">
    <source>
        <dbReference type="ARBA" id="ARBA00022840"/>
    </source>
</evidence>
<evidence type="ECO:0000313" key="7">
    <source>
        <dbReference type="Proteomes" id="UP000245474"/>
    </source>
</evidence>
<dbReference type="SUPFAM" id="SSF52540">
    <property type="entry name" value="P-loop containing nucleoside triphosphate hydrolases"/>
    <property type="match status" value="1"/>
</dbReference>
<dbReference type="GO" id="GO:0016020">
    <property type="term" value="C:membrane"/>
    <property type="evidence" value="ECO:0007669"/>
    <property type="project" value="InterPro"/>
</dbReference>
<dbReference type="PROSITE" id="PS50893">
    <property type="entry name" value="ABC_TRANSPORTER_2"/>
    <property type="match status" value="1"/>
</dbReference>
<dbReference type="Pfam" id="PF00005">
    <property type="entry name" value="ABC_tran"/>
    <property type="match status" value="1"/>
</dbReference>
<keyword evidence="3" id="KW-0547">Nucleotide-binding</keyword>
<dbReference type="InterPro" id="IPR015860">
    <property type="entry name" value="ABC_transpr_TagH-like"/>
</dbReference>
<keyword evidence="7" id="KW-1185">Reference proteome</keyword>
<proteinExistence type="inferred from homology"/>
<keyword evidence="4 6" id="KW-0067">ATP-binding</keyword>
<dbReference type="OrthoDB" id="9778870at2"/>
<comment type="caution">
    <text evidence="6">The sequence shown here is derived from an EMBL/GenBank/DDBJ whole genome shotgun (WGS) entry which is preliminary data.</text>
</comment>
<sequence length="421" mass="46071">MKPIIEVNDVSKEFQLGYMETVKDTLMNGIARLRGAPAQEGRATLRALDHVDFRIEPGEVVGLIGTNGAGKSTLLKILAGITPPTTGEVIVRGRTAPLIEVGSGLHPELNAIENIYLNAATLGMPRAKAKGKVAEILEFAELEKFAATPLKRYSSGMKIRLGFAIATTVESEILIVDEVLAVGDLAFQRKCFDRIEQIIKDDGRTVLIVSHNIRQVMRLCNRAFLLHNGECIQDGPPEETCNLYYERTADQVSRNLTLAQDRQIWASGEIQDVKVTVHGSTVGGKPAIPTATPLVVDVDAVCQTGVDAIEVLVGTHTTDFFYLTENSSSVDGFALDLSPGKNTIRCEIEQFPLKPDVYAVRVAFVDRRGRVIFRGDNMCNFVVLPDAREACRPSLRTFDVNATWQCLDVTGTKKYDGLPAN</sequence>
<dbReference type="InterPro" id="IPR003439">
    <property type="entry name" value="ABC_transporter-like_ATP-bd"/>
</dbReference>
<dbReference type="GO" id="GO:0005524">
    <property type="term" value="F:ATP binding"/>
    <property type="evidence" value="ECO:0007669"/>
    <property type="project" value="UniProtKB-KW"/>
</dbReference>
<dbReference type="InterPro" id="IPR027417">
    <property type="entry name" value="P-loop_NTPase"/>
</dbReference>
<dbReference type="GO" id="GO:0140359">
    <property type="term" value="F:ABC-type transporter activity"/>
    <property type="evidence" value="ECO:0007669"/>
    <property type="project" value="InterPro"/>
</dbReference>
<comment type="similarity">
    <text evidence="1">Belongs to the ABC transporter superfamily.</text>
</comment>
<accession>A0A2U2MY46</accession>
<evidence type="ECO:0000313" key="6">
    <source>
        <dbReference type="EMBL" id="PWG61712.1"/>
    </source>
</evidence>
<dbReference type="Proteomes" id="UP000245474">
    <property type="component" value="Unassembled WGS sequence"/>
</dbReference>
<keyword evidence="2" id="KW-0813">Transport</keyword>
<dbReference type="Gene3D" id="2.70.50.60">
    <property type="entry name" value="abc- transporter (atp binding component) like domain"/>
    <property type="match status" value="1"/>
</dbReference>
<dbReference type="PANTHER" id="PTHR46743">
    <property type="entry name" value="TEICHOIC ACIDS EXPORT ATP-BINDING PROTEIN TAGH"/>
    <property type="match status" value="1"/>
</dbReference>
<dbReference type="GO" id="GO:0016887">
    <property type="term" value="F:ATP hydrolysis activity"/>
    <property type="evidence" value="ECO:0007669"/>
    <property type="project" value="InterPro"/>
</dbReference>
<dbReference type="AlphaFoldDB" id="A0A2U2MY46"/>
<evidence type="ECO:0000259" key="5">
    <source>
        <dbReference type="PROSITE" id="PS50893"/>
    </source>
</evidence>